<organism evidence="1 2">
    <name type="scientific">Haloechinothrix aidingensis</name>
    <dbReference type="NCBI Taxonomy" id="2752311"/>
    <lineage>
        <taxon>Bacteria</taxon>
        <taxon>Bacillati</taxon>
        <taxon>Actinomycetota</taxon>
        <taxon>Actinomycetes</taxon>
        <taxon>Pseudonocardiales</taxon>
        <taxon>Pseudonocardiaceae</taxon>
        <taxon>Haloechinothrix</taxon>
    </lineage>
</organism>
<dbReference type="EMBL" id="JACCKD010000007">
    <property type="protein sequence ID" value="MBA0127591.1"/>
    <property type="molecule type" value="Genomic_DNA"/>
</dbReference>
<dbReference type="RefSeq" id="WP_180894400.1">
    <property type="nucleotide sequence ID" value="NZ_JACCKD010000007.1"/>
</dbReference>
<dbReference type="Proteomes" id="UP000582974">
    <property type="component" value="Unassembled WGS sequence"/>
</dbReference>
<evidence type="ECO:0000313" key="1">
    <source>
        <dbReference type="EMBL" id="MBA0127591.1"/>
    </source>
</evidence>
<accession>A0A838AEF4</accession>
<gene>
    <name evidence="1" type="ORF">H0B56_18765</name>
</gene>
<evidence type="ECO:0000313" key="2">
    <source>
        <dbReference type="Proteomes" id="UP000582974"/>
    </source>
</evidence>
<comment type="caution">
    <text evidence="1">The sequence shown here is derived from an EMBL/GenBank/DDBJ whole genome shotgun (WGS) entry which is preliminary data.</text>
</comment>
<dbReference type="AlphaFoldDB" id="A0A838AEF4"/>
<proteinExistence type="predicted"/>
<name>A0A838AEF4_9PSEU</name>
<sequence length="66" mass="7604">MQKTVTISGTYAAWTLTLSVDLPEEQVEEPITEWPHKIDRVAEFFYDMVNCCEDARDAQLALNGRR</sequence>
<protein>
    <submittedName>
        <fullName evidence="1">Uncharacterized protein</fullName>
    </submittedName>
</protein>
<keyword evidence="2" id="KW-1185">Reference proteome</keyword>
<reference evidence="1 2" key="1">
    <citation type="submission" date="2020-07" db="EMBL/GenBank/DDBJ databases">
        <title>Genome of Haloechinothrix sp.</title>
        <authorList>
            <person name="Tang S.-K."/>
            <person name="Yang L."/>
            <person name="Zhu W.-Y."/>
        </authorList>
    </citation>
    <scope>NUCLEOTIDE SEQUENCE [LARGE SCALE GENOMIC DNA]</scope>
    <source>
        <strain evidence="1 2">YIM 98757</strain>
    </source>
</reference>